<comment type="caution">
    <text evidence="1">The sequence shown here is derived from an EMBL/GenBank/DDBJ whole genome shotgun (WGS) entry which is preliminary data.</text>
</comment>
<proteinExistence type="predicted"/>
<dbReference type="EMBL" id="JAAQTL010000001">
    <property type="protein sequence ID" value="NID14497.1"/>
    <property type="molecule type" value="Genomic_DNA"/>
</dbReference>
<reference evidence="1 2" key="1">
    <citation type="journal article" date="2006" name="Int. J. Syst. Evol. Microbiol.">
        <title>Dyella yeojuensis sp. nov., isolated from greenhouse soil in Korea.</title>
        <authorList>
            <person name="Kim B.Y."/>
            <person name="Weon H.Y."/>
            <person name="Lee K.H."/>
            <person name="Seok S.J."/>
            <person name="Kwon S.W."/>
            <person name="Go S.J."/>
            <person name="Stackebrandt E."/>
        </authorList>
    </citation>
    <scope>NUCLEOTIDE SEQUENCE [LARGE SCALE GENOMIC DNA]</scope>
    <source>
        <strain evidence="1 2">DSM 17673</strain>
    </source>
</reference>
<dbReference type="RefSeq" id="WP_166698208.1">
    <property type="nucleotide sequence ID" value="NZ_JAAQTL010000001.1"/>
</dbReference>
<sequence length="591" mass="64584">MPSPSESSRVGVSIVSRGCASELYVVNRAYALVAQGVGALRLQLEPGRYKVRQRIGYCEQVHELEVVEASRDVLMVLPDLDFPSPIPLAGTSFVSPGMARRPFSLGTGNFRFVLWVPVDEGMTPAARTARLRSDTERLRLERFDGEFSMRFDDAILVEERQGMRVFGADVEPGHYLVVQDHPEQRQVCLPILILQDRTTMVFSLALEAEGLPVPVRLEHAAVAMLRNDELDHPYESSLLRLEAARKASGAGRHVYGWSQVSDHPASDERPSENILLDLLDAQLGLRRTLSRASQDDAAAERTFVEDLVHPLEQLASKIGDANADVAALRSFLGVMPAGTIEALAGPPLLRRNWDHLLSAPEGNVLAADLMAFSFQVEPSPAWFLWSEAPGARAASFAARHAGAIAEYSDYLLLPTPSLGSRVASEAEGEADTGLKVFWPLPVRHDTLEWASRHFSIFEKALSPAPAVALTVGDVETMLAALIQNESFADWLDRAQSDFNEKGPSLVDASLQRLVTGLRVLSDPTLINLLGADAVIKQALAALRLPQSRVVQLAKDLLKEMAAVLPESEQAAVRQVLHGFDAAAENWLEAGR</sequence>
<evidence type="ECO:0000313" key="1">
    <source>
        <dbReference type="EMBL" id="NID14497.1"/>
    </source>
</evidence>
<keyword evidence="2" id="KW-1185">Reference proteome</keyword>
<dbReference type="Proteomes" id="UP000518878">
    <property type="component" value="Unassembled WGS sequence"/>
</dbReference>
<accession>A0A7X5QS95</accession>
<gene>
    <name evidence="1" type="ORF">HBF32_03345</name>
</gene>
<dbReference type="AlphaFoldDB" id="A0A7X5QS95"/>
<organism evidence="1 2">
    <name type="scientific">Luteibacter yeojuensis</name>
    <dbReference type="NCBI Taxonomy" id="345309"/>
    <lineage>
        <taxon>Bacteria</taxon>
        <taxon>Pseudomonadati</taxon>
        <taxon>Pseudomonadota</taxon>
        <taxon>Gammaproteobacteria</taxon>
        <taxon>Lysobacterales</taxon>
        <taxon>Rhodanobacteraceae</taxon>
        <taxon>Luteibacter</taxon>
    </lineage>
</organism>
<protein>
    <submittedName>
        <fullName evidence="1">Uncharacterized protein</fullName>
    </submittedName>
</protein>
<name>A0A7X5QS95_9GAMM</name>
<evidence type="ECO:0000313" key="2">
    <source>
        <dbReference type="Proteomes" id="UP000518878"/>
    </source>
</evidence>